<accession>A0ABU6GX21</accession>
<evidence type="ECO:0000313" key="2">
    <source>
        <dbReference type="Proteomes" id="UP001344632"/>
    </source>
</evidence>
<name>A0ABU6GX21_9BACL</name>
<sequence length="218" mass="25985">MNTIGILGVVHDDELRQKYNLSLDFIKELILEFNPDVICGEVLPDSWEKYNLDSTNRGYWGEPASEYWDLIFPLCEEEKIEFVPIDWVELDVWMDFDPFNNYNEQKRQELSCELEQWFQRQLSTWDLGAIPLNSLEFDIVTKQKYEWLEQINPQAHLFRWVCRHLIMIQRIKNAILKHSGKRILCIVGADHNHALYEGLIAEEDIQLVYPLRNRNEGR</sequence>
<reference evidence="1 2" key="1">
    <citation type="submission" date="2023-03" db="EMBL/GenBank/DDBJ databases">
        <title>Bacillus Genome Sequencing.</title>
        <authorList>
            <person name="Dunlap C."/>
        </authorList>
    </citation>
    <scope>NUCLEOTIDE SEQUENCE [LARGE SCALE GENOMIC DNA]</scope>
    <source>
        <strain evidence="1 2">BD-525</strain>
    </source>
</reference>
<organism evidence="1 2">
    <name type="scientific">Paenibacillus dokdonensis</name>
    <dbReference type="NCBI Taxonomy" id="2567944"/>
    <lineage>
        <taxon>Bacteria</taxon>
        <taxon>Bacillati</taxon>
        <taxon>Bacillota</taxon>
        <taxon>Bacilli</taxon>
        <taxon>Bacillales</taxon>
        <taxon>Paenibacillaceae</taxon>
        <taxon>Paenibacillus</taxon>
    </lineage>
</organism>
<keyword evidence="2" id="KW-1185">Reference proteome</keyword>
<dbReference type="Proteomes" id="UP001344632">
    <property type="component" value="Unassembled WGS sequence"/>
</dbReference>
<comment type="caution">
    <text evidence="1">The sequence shown here is derived from an EMBL/GenBank/DDBJ whole genome shotgun (WGS) entry which is preliminary data.</text>
</comment>
<proteinExistence type="predicted"/>
<evidence type="ECO:0000313" key="1">
    <source>
        <dbReference type="EMBL" id="MEC0243250.1"/>
    </source>
</evidence>
<gene>
    <name evidence="1" type="ORF">P4H66_25890</name>
</gene>
<protein>
    <submittedName>
        <fullName evidence="1">Uncharacterized protein</fullName>
    </submittedName>
</protein>
<dbReference type="RefSeq" id="WP_326090979.1">
    <property type="nucleotide sequence ID" value="NZ_JARLKZ010000023.1"/>
</dbReference>
<dbReference type="EMBL" id="JARLKZ010000023">
    <property type="protein sequence ID" value="MEC0243250.1"/>
    <property type="molecule type" value="Genomic_DNA"/>
</dbReference>